<proteinExistence type="predicted"/>
<dbReference type="AlphaFoldDB" id="A0A2S9DB76"/>
<reference evidence="1 2" key="1">
    <citation type="submission" date="2017-09" db="EMBL/GenBank/DDBJ databases">
        <title>Genomic, metabolic, and phenotypic characteristics of bacterial isolates from the natural microbiome of the model nematode Caenorhabditis elegans.</title>
        <authorList>
            <person name="Zimmermann J."/>
            <person name="Obeng N."/>
            <person name="Yang W."/>
            <person name="Obeng O."/>
            <person name="Kissoyan K."/>
            <person name="Pees B."/>
            <person name="Dirksen P."/>
            <person name="Hoppner M."/>
            <person name="Franke A."/>
            <person name="Rosenstiel P."/>
            <person name="Leippe M."/>
            <person name="Dierking K."/>
            <person name="Kaleta C."/>
            <person name="Schulenburg H."/>
        </authorList>
    </citation>
    <scope>NUCLEOTIDE SEQUENCE [LARGE SCALE GENOMIC DNA]</scope>
    <source>
        <strain evidence="1 2">MYb184</strain>
    </source>
</reference>
<evidence type="ECO:0000313" key="2">
    <source>
        <dbReference type="Proteomes" id="UP000239458"/>
    </source>
</evidence>
<dbReference type="Proteomes" id="UP000239458">
    <property type="component" value="Unassembled WGS sequence"/>
</dbReference>
<accession>A0A2S9DB76</accession>
<sequence>MANQIDELEKILGGKLERSDARVIPGTDGAATREAMYFSDDGKNKFRKQFKNITCFADPTNATSGGINEAGCSITPLGGPLFHAVIYHGDINGWRKDIKAGAEGLGLLLARIEDDQFVISDGRSIPLSECKIEFS</sequence>
<name>A0A2S9DB76_PSECE</name>
<dbReference type="RefSeq" id="WP_078803706.1">
    <property type="nucleotide sequence ID" value="NZ_PCQE01000054.1"/>
</dbReference>
<protein>
    <submittedName>
        <fullName evidence="1">Uncharacterized protein</fullName>
    </submittedName>
</protein>
<dbReference type="EMBL" id="PCQE01000054">
    <property type="protein sequence ID" value="PRB94592.1"/>
    <property type="molecule type" value="Genomic_DNA"/>
</dbReference>
<organism evidence="1 2">
    <name type="scientific">Pseudomonas cedrina</name>
    <dbReference type="NCBI Taxonomy" id="651740"/>
    <lineage>
        <taxon>Bacteria</taxon>
        <taxon>Pseudomonadati</taxon>
        <taxon>Pseudomonadota</taxon>
        <taxon>Gammaproteobacteria</taxon>
        <taxon>Pseudomonadales</taxon>
        <taxon>Pseudomonadaceae</taxon>
        <taxon>Pseudomonas</taxon>
    </lineage>
</organism>
<comment type="caution">
    <text evidence="1">The sequence shown here is derived from an EMBL/GenBank/DDBJ whole genome shotgun (WGS) entry which is preliminary data.</text>
</comment>
<gene>
    <name evidence="1" type="ORF">CQ006_23095</name>
</gene>
<evidence type="ECO:0000313" key="1">
    <source>
        <dbReference type="EMBL" id="PRB94592.1"/>
    </source>
</evidence>